<dbReference type="Proteomes" id="UP001165065">
    <property type="component" value="Unassembled WGS sequence"/>
</dbReference>
<comment type="caution">
    <text evidence="2">The sequence shown here is derived from an EMBL/GenBank/DDBJ whole genome shotgun (WGS) entry which is preliminary data.</text>
</comment>
<sequence>MTSFGKLSSASSSQPFDLSSLDDLVIGESLASGSSEGRAEGAAEALKTGSNIGIMKGWEIGVEMGFMVGIASEVIKNIDGWGMEDRTKERVKKLCDRIVRDGEGFESVAKGEVDRARLSLQPAGGEEEDADEPAEDDRKAGGIGLLDVLQGTRARFKVVGKGCRMESVWDIKKVFEGVGEGGDKNTRGEGETNGKAAGDRKMELLKNIQANQDDMF</sequence>
<evidence type="ECO:0008006" key="4">
    <source>
        <dbReference type="Google" id="ProtNLM"/>
    </source>
</evidence>
<feature type="region of interest" description="Disordered" evidence="1">
    <location>
        <begin position="179"/>
        <end position="198"/>
    </location>
</feature>
<evidence type="ECO:0000256" key="1">
    <source>
        <dbReference type="SAM" id="MobiDB-lite"/>
    </source>
</evidence>
<keyword evidence="3" id="KW-1185">Reference proteome</keyword>
<evidence type="ECO:0000313" key="2">
    <source>
        <dbReference type="EMBL" id="GMI46834.1"/>
    </source>
</evidence>
<dbReference type="AlphaFoldDB" id="A0A9W7GL02"/>
<protein>
    <recommendedName>
        <fullName evidence="4">Essential protein Yae1 N-terminal domain-containing protein</fullName>
    </recommendedName>
</protein>
<name>A0A9W7GL02_9STRA</name>
<proteinExistence type="predicted"/>
<evidence type="ECO:0000313" key="3">
    <source>
        <dbReference type="Proteomes" id="UP001165065"/>
    </source>
</evidence>
<dbReference type="EMBL" id="BRYA01000315">
    <property type="protein sequence ID" value="GMI46834.1"/>
    <property type="molecule type" value="Genomic_DNA"/>
</dbReference>
<gene>
    <name evidence="2" type="ORF">TrCOL_g11928</name>
</gene>
<accession>A0A9W7GL02</accession>
<dbReference type="OrthoDB" id="48036at2759"/>
<reference evidence="3" key="1">
    <citation type="journal article" date="2023" name="Commun. Biol.">
        <title>Genome analysis of Parmales, the sister group of diatoms, reveals the evolutionary specialization of diatoms from phago-mixotrophs to photoautotrophs.</title>
        <authorList>
            <person name="Ban H."/>
            <person name="Sato S."/>
            <person name="Yoshikawa S."/>
            <person name="Yamada K."/>
            <person name="Nakamura Y."/>
            <person name="Ichinomiya M."/>
            <person name="Sato N."/>
            <person name="Blanc-Mathieu R."/>
            <person name="Endo H."/>
            <person name="Kuwata A."/>
            <person name="Ogata H."/>
        </authorList>
    </citation>
    <scope>NUCLEOTIDE SEQUENCE [LARGE SCALE GENOMIC DNA]</scope>
</reference>
<organism evidence="2 3">
    <name type="scientific">Triparma columacea</name>
    <dbReference type="NCBI Taxonomy" id="722753"/>
    <lineage>
        <taxon>Eukaryota</taxon>
        <taxon>Sar</taxon>
        <taxon>Stramenopiles</taxon>
        <taxon>Ochrophyta</taxon>
        <taxon>Bolidophyceae</taxon>
        <taxon>Parmales</taxon>
        <taxon>Triparmaceae</taxon>
        <taxon>Triparma</taxon>
    </lineage>
</organism>